<proteinExistence type="inferred from homology"/>
<sequence length="699" mass="78091">MDPTDTPASNGTNTEPIKRPAPPTAVETAHDPSNDSTLDDGPVSKKLKTDDDASKSTERRKGVAPIKAEFLLQPGSTQPLPPAPDDDAAEARPQSQAAGSSETPAGGRKFTKAEKQARTGQNKARRFGKYGEYVGLCRSRALANEFSASGCNFGEKCRESHDIRAYLDQRENLNDGVCPVWAERGTCGGGWKCKWIKSHMREVDVPLEDPTVEGTRKELQLVTDEEKNKEYLAGLGSTGPMKNEISAETKKLLMHKKFSYGKSDAFLKYLEQTAGEKPGEKPQKEANDDDEGVRRDNNASYTETPFKPSEKRRLHISASTPLLAPLTTTGNLPFRRLCTTLGASVTYSEMAMSIPLIKGEKSEWALVRAHKSEDHFGVQISAKKPWEALKATEVLAHYCPSLNLIDMNSGCPIDLVYRSGGGSALLEQQSKLSKMMRGMNYVSGEIPITVKIRTGCSDKHPTAKKLIRRLIDEGDVAAITLHGRSRQQRYSREADWGYIEECSALIQKLKEEKESAMDTSTDDKEKSEPRRQVPYFIGNGDCYSHEDYYKAVNEHHVDSVLVARGALIKPWIFEEIHAKQYLDKSATERLAMVEQFAKYGLDCWGSDEMGVNNTRRFLCEYLSFTHRYVPVGLLEVLPPRLQDRPPRFRGRNELETLLASDNYRDWVKISEMFLGKASDDFKFIPKHKSNSYDAVDAEG</sequence>
<evidence type="ECO:0000256" key="14">
    <source>
        <dbReference type="ARBA" id="ARBA00022771"/>
    </source>
</evidence>
<keyword evidence="9" id="KW-0288">FMN</keyword>
<keyword evidence="18" id="KW-0520">NAD</keyword>
<evidence type="ECO:0000313" key="29">
    <source>
        <dbReference type="EMBL" id="EPS38073.1"/>
    </source>
</evidence>
<dbReference type="Proteomes" id="UP000015100">
    <property type="component" value="Unassembled WGS sequence"/>
</dbReference>
<reference evidence="29 30" key="1">
    <citation type="journal article" date="2013" name="PLoS Genet.">
        <title>Genomic mechanisms accounting for the adaptation to parasitism in nematode-trapping fungi.</title>
        <authorList>
            <person name="Meerupati T."/>
            <person name="Andersson K.M."/>
            <person name="Friman E."/>
            <person name="Kumar D."/>
            <person name="Tunlid A."/>
            <person name="Ahren D."/>
        </authorList>
    </citation>
    <scope>NUCLEOTIDE SEQUENCE [LARGE SCALE GENOMIC DNA]</scope>
    <source>
        <strain evidence="29 30">CBS 200.50</strain>
    </source>
</reference>
<dbReference type="PROSITE" id="PS01136">
    <property type="entry name" value="UPF0034"/>
    <property type="match status" value="1"/>
</dbReference>
<evidence type="ECO:0000256" key="2">
    <source>
        <dbReference type="ARBA" id="ARBA00004123"/>
    </source>
</evidence>
<keyword evidence="11" id="KW-0819">tRNA processing</keyword>
<evidence type="ECO:0000256" key="3">
    <source>
        <dbReference type="ARBA" id="ARBA00004496"/>
    </source>
</evidence>
<feature type="compositionally biased region" description="Polar residues" evidence="27">
    <location>
        <begin position="1"/>
        <end position="15"/>
    </location>
</feature>
<comment type="catalytic activity">
    <reaction evidence="23">
        <text>a 5,6-dihydrouridine in mRNA + NAD(+) = a uridine in mRNA + NADH + H(+)</text>
        <dbReference type="Rhea" id="RHEA:69851"/>
        <dbReference type="Rhea" id="RHEA-COMP:14658"/>
        <dbReference type="Rhea" id="RHEA-COMP:17789"/>
        <dbReference type="ChEBI" id="CHEBI:15378"/>
        <dbReference type="ChEBI" id="CHEBI:57540"/>
        <dbReference type="ChEBI" id="CHEBI:57945"/>
        <dbReference type="ChEBI" id="CHEBI:65315"/>
        <dbReference type="ChEBI" id="CHEBI:74443"/>
    </reaction>
    <physiologicalReaction direction="right-to-left" evidence="23">
        <dbReference type="Rhea" id="RHEA:69853"/>
    </physiologicalReaction>
</comment>
<evidence type="ECO:0000256" key="21">
    <source>
        <dbReference type="ARBA" id="ARBA00045934"/>
    </source>
</evidence>
<evidence type="ECO:0000256" key="20">
    <source>
        <dbReference type="ARBA" id="ARBA00031322"/>
    </source>
</evidence>
<comment type="catalytic activity">
    <reaction evidence="25">
        <text>5,6-dihydrouridine(47) in tRNA + NADP(+) = uridine(47) in tRNA + NADPH + H(+)</text>
        <dbReference type="Rhea" id="RHEA:53360"/>
        <dbReference type="Rhea" id="RHEA-COMP:13539"/>
        <dbReference type="Rhea" id="RHEA-COMP:13540"/>
        <dbReference type="ChEBI" id="CHEBI:15378"/>
        <dbReference type="ChEBI" id="CHEBI:57783"/>
        <dbReference type="ChEBI" id="CHEBI:58349"/>
        <dbReference type="ChEBI" id="CHEBI:65315"/>
        <dbReference type="ChEBI" id="CHEBI:74443"/>
        <dbReference type="EC" id="1.3.1.89"/>
    </reaction>
    <physiologicalReaction direction="right-to-left" evidence="25">
        <dbReference type="Rhea" id="RHEA:53362"/>
    </physiologicalReaction>
</comment>
<evidence type="ECO:0000256" key="23">
    <source>
        <dbReference type="ARBA" id="ARBA00048342"/>
    </source>
</evidence>
<evidence type="ECO:0000256" key="6">
    <source>
        <dbReference type="ARBA" id="ARBA00022143"/>
    </source>
</evidence>
<dbReference type="GO" id="GO:0003723">
    <property type="term" value="F:RNA binding"/>
    <property type="evidence" value="ECO:0007669"/>
    <property type="project" value="TreeGrafter"/>
</dbReference>
<dbReference type="Pfam" id="PF01207">
    <property type="entry name" value="Dus"/>
    <property type="match status" value="2"/>
</dbReference>
<keyword evidence="7" id="KW-0963">Cytoplasm</keyword>
<evidence type="ECO:0000256" key="26">
    <source>
        <dbReference type="SAM" id="Coils"/>
    </source>
</evidence>
<comment type="function">
    <text evidence="21">Catalyzes the synthesis of dihydrouridine, a modified base found in the D-loop of most tRNAs. Specifically modifies U47 in cytoplasmic tRNAs. Catalyzes the synthesis of dihydrouridine in some mRNAs, thereby affecting their translation.</text>
</comment>
<keyword evidence="8" id="KW-0285">Flavoprotein</keyword>
<dbReference type="eggNOG" id="KOG2333">
    <property type="taxonomic scope" value="Eukaryota"/>
</dbReference>
<keyword evidence="12" id="KW-0479">Metal-binding</keyword>
<feature type="compositionally biased region" description="Basic and acidic residues" evidence="27">
    <location>
        <begin position="47"/>
        <end position="61"/>
    </location>
</feature>
<evidence type="ECO:0000256" key="1">
    <source>
        <dbReference type="ARBA" id="ARBA00001917"/>
    </source>
</evidence>
<keyword evidence="13" id="KW-0677">Repeat</keyword>
<dbReference type="EC" id="1.3.1.89" evidence="5"/>
<evidence type="ECO:0000256" key="16">
    <source>
        <dbReference type="ARBA" id="ARBA00022857"/>
    </source>
</evidence>
<dbReference type="PANTHER" id="PTHR45846">
    <property type="entry name" value="TRNA-DIHYDROURIDINE(47) SYNTHASE [NAD(P)(+)]-LIKE"/>
    <property type="match status" value="1"/>
</dbReference>
<evidence type="ECO:0000256" key="9">
    <source>
        <dbReference type="ARBA" id="ARBA00022643"/>
    </source>
</evidence>
<feature type="region of interest" description="Disordered" evidence="27">
    <location>
        <begin position="1"/>
        <end position="123"/>
    </location>
</feature>
<keyword evidence="30" id="KW-1185">Reference proteome</keyword>
<feature type="compositionally biased region" description="Polar residues" evidence="27">
    <location>
        <begin position="93"/>
        <end position="103"/>
    </location>
</feature>
<dbReference type="GO" id="GO:0050660">
    <property type="term" value="F:flavin adenine dinucleotide binding"/>
    <property type="evidence" value="ECO:0007669"/>
    <property type="project" value="InterPro"/>
</dbReference>
<organism evidence="29 30">
    <name type="scientific">Dactylellina haptotyla (strain CBS 200.50)</name>
    <name type="common">Nematode-trapping fungus</name>
    <name type="synonym">Monacrosporium haptotylum</name>
    <dbReference type="NCBI Taxonomy" id="1284197"/>
    <lineage>
        <taxon>Eukaryota</taxon>
        <taxon>Fungi</taxon>
        <taxon>Dikarya</taxon>
        <taxon>Ascomycota</taxon>
        <taxon>Pezizomycotina</taxon>
        <taxon>Orbiliomycetes</taxon>
        <taxon>Orbiliales</taxon>
        <taxon>Orbiliaceae</taxon>
        <taxon>Dactylellina</taxon>
    </lineage>
</organism>
<evidence type="ECO:0000256" key="27">
    <source>
        <dbReference type="SAM" id="MobiDB-lite"/>
    </source>
</evidence>
<name>S8BFK2_DACHA</name>
<evidence type="ECO:0000256" key="11">
    <source>
        <dbReference type="ARBA" id="ARBA00022694"/>
    </source>
</evidence>
<evidence type="ECO:0000259" key="28">
    <source>
        <dbReference type="Pfam" id="PF01207"/>
    </source>
</evidence>
<keyword evidence="17" id="KW-0560">Oxidoreductase</keyword>
<evidence type="ECO:0000256" key="4">
    <source>
        <dbReference type="ARBA" id="ARBA00005451"/>
    </source>
</evidence>
<dbReference type="Gene3D" id="3.20.20.70">
    <property type="entry name" value="Aldolase class I"/>
    <property type="match status" value="1"/>
</dbReference>
<evidence type="ECO:0000256" key="24">
    <source>
        <dbReference type="ARBA" id="ARBA00049447"/>
    </source>
</evidence>
<dbReference type="GO" id="GO:0034399">
    <property type="term" value="C:nuclear periphery"/>
    <property type="evidence" value="ECO:0007669"/>
    <property type="project" value="EnsemblFungi"/>
</dbReference>
<evidence type="ECO:0000256" key="25">
    <source>
        <dbReference type="ARBA" id="ARBA00049513"/>
    </source>
</evidence>
<dbReference type="InterPro" id="IPR035587">
    <property type="entry name" value="DUS-like_FMN-bd"/>
</dbReference>
<evidence type="ECO:0000256" key="18">
    <source>
        <dbReference type="ARBA" id="ARBA00023027"/>
    </source>
</evidence>
<evidence type="ECO:0000256" key="10">
    <source>
        <dbReference type="ARBA" id="ARBA00022664"/>
    </source>
</evidence>
<keyword evidence="15" id="KW-0862">Zinc</keyword>
<comment type="subcellular location">
    <subcellularLocation>
        <location evidence="3">Cytoplasm</location>
    </subcellularLocation>
    <subcellularLocation>
        <location evidence="2">Nucleus</location>
    </subcellularLocation>
</comment>
<dbReference type="GO" id="GO:0005737">
    <property type="term" value="C:cytoplasm"/>
    <property type="evidence" value="ECO:0007669"/>
    <property type="project" value="UniProtKB-SubCell"/>
</dbReference>
<feature type="region of interest" description="Disordered" evidence="27">
    <location>
        <begin position="273"/>
        <end position="312"/>
    </location>
</feature>
<dbReference type="AlphaFoldDB" id="S8BFK2"/>
<dbReference type="InterPro" id="IPR018517">
    <property type="entry name" value="tRNA_hU_synthase_CS"/>
</dbReference>
<evidence type="ECO:0000256" key="22">
    <source>
        <dbReference type="ARBA" id="ARBA00048266"/>
    </source>
</evidence>
<keyword evidence="19" id="KW-0539">Nucleus</keyword>
<dbReference type="EMBL" id="AQGS01000582">
    <property type="protein sequence ID" value="EPS38073.1"/>
    <property type="molecule type" value="Genomic_DNA"/>
</dbReference>
<dbReference type="Pfam" id="PF25585">
    <property type="entry name" value="zf-CCCH_DUS3L"/>
    <property type="match status" value="1"/>
</dbReference>
<comment type="similarity">
    <text evidence="4">Belongs to the Dus family. Dus3 subfamily.</text>
</comment>
<dbReference type="GO" id="GO:0006397">
    <property type="term" value="P:mRNA processing"/>
    <property type="evidence" value="ECO:0007669"/>
    <property type="project" value="UniProtKB-KW"/>
</dbReference>
<dbReference type="CDD" id="cd02801">
    <property type="entry name" value="DUS_like_FMN"/>
    <property type="match status" value="1"/>
</dbReference>
<feature type="coiled-coil region" evidence="26">
    <location>
        <begin position="499"/>
        <end position="526"/>
    </location>
</feature>
<dbReference type="PANTHER" id="PTHR45846:SF1">
    <property type="entry name" value="TRNA-DIHYDROURIDINE(47) SYNTHASE [NAD(P)(+)]-LIKE"/>
    <property type="match status" value="1"/>
</dbReference>
<evidence type="ECO:0000256" key="15">
    <source>
        <dbReference type="ARBA" id="ARBA00022833"/>
    </source>
</evidence>
<keyword evidence="10" id="KW-0507">mRNA processing</keyword>
<evidence type="ECO:0000256" key="12">
    <source>
        <dbReference type="ARBA" id="ARBA00022723"/>
    </source>
</evidence>
<dbReference type="SUPFAM" id="SSF51395">
    <property type="entry name" value="FMN-linked oxidoreductases"/>
    <property type="match status" value="1"/>
</dbReference>
<gene>
    <name evidence="29" type="ORF">H072_8190</name>
</gene>
<dbReference type="STRING" id="1284197.S8BFK2"/>
<evidence type="ECO:0000256" key="5">
    <source>
        <dbReference type="ARBA" id="ARBA00012376"/>
    </source>
</evidence>
<feature type="domain" description="DUS-like FMN-binding" evidence="28">
    <location>
        <begin position="323"/>
        <end position="501"/>
    </location>
</feature>
<accession>S8BFK2</accession>
<dbReference type="FunFam" id="3.20.20.70:FF:000145">
    <property type="entry name" value="tRNA-dihydrouridine(47) synthase [NAD(P)(+)]"/>
    <property type="match status" value="1"/>
</dbReference>
<feature type="compositionally biased region" description="Basic and acidic residues" evidence="27">
    <location>
        <begin position="277"/>
        <end position="297"/>
    </location>
</feature>
<reference evidence="30" key="2">
    <citation type="submission" date="2013-04" db="EMBL/GenBank/DDBJ databases">
        <title>Genomic mechanisms accounting for the adaptation to parasitism in nematode-trapping fungi.</title>
        <authorList>
            <person name="Ahren D.G."/>
        </authorList>
    </citation>
    <scope>NUCLEOTIDE SEQUENCE [LARGE SCALE GENOMIC DNA]</scope>
    <source>
        <strain evidence="30">CBS 200.50</strain>
    </source>
</reference>
<evidence type="ECO:0000256" key="19">
    <source>
        <dbReference type="ARBA" id="ARBA00023242"/>
    </source>
</evidence>
<comment type="catalytic activity">
    <reaction evidence="22">
        <text>5,6-dihydrouridine(47) in tRNA + NAD(+) = uridine(47) in tRNA + NADH + H(+)</text>
        <dbReference type="Rhea" id="RHEA:53364"/>
        <dbReference type="Rhea" id="RHEA-COMP:13539"/>
        <dbReference type="Rhea" id="RHEA-COMP:13540"/>
        <dbReference type="ChEBI" id="CHEBI:15378"/>
        <dbReference type="ChEBI" id="CHEBI:57540"/>
        <dbReference type="ChEBI" id="CHEBI:57945"/>
        <dbReference type="ChEBI" id="CHEBI:65315"/>
        <dbReference type="ChEBI" id="CHEBI:74443"/>
        <dbReference type="EC" id="1.3.1.89"/>
    </reaction>
    <physiologicalReaction direction="right-to-left" evidence="22">
        <dbReference type="Rhea" id="RHEA:53366"/>
    </physiologicalReaction>
</comment>
<dbReference type="GO" id="GO:0102265">
    <property type="term" value="F:tRNA-dihydrouridine47 synthase activity"/>
    <property type="evidence" value="ECO:0007669"/>
    <property type="project" value="UniProtKB-EC"/>
</dbReference>
<dbReference type="OrthoDB" id="259935at2759"/>
<keyword evidence="26" id="KW-0175">Coiled coil</keyword>
<dbReference type="InterPro" id="IPR013785">
    <property type="entry name" value="Aldolase_TIM"/>
</dbReference>
<feature type="domain" description="DUS-like FMN-binding" evidence="28">
    <location>
        <begin position="536"/>
        <end position="598"/>
    </location>
</feature>
<keyword evidence="14" id="KW-0863">Zinc-finger</keyword>
<evidence type="ECO:0000256" key="17">
    <source>
        <dbReference type="ARBA" id="ARBA00023002"/>
    </source>
</evidence>
<evidence type="ECO:0000313" key="30">
    <source>
        <dbReference type="Proteomes" id="UP000015100"/>
    </source>
</evidence>
<evidence type="ECO:0000256" key="13">
    <source>
        <dbReference type="ARBA" id="ARBA00022737"/>
    </source>
</evidence>
<comment type="caution">
    <text evidence="29">The sequence shown here is derived from an EMBL/GenBank/DDBJ whole genome shotgun (WGS) entry which is preliminary data.</text>
</comment>
<dbReference type="GO" id="GO:0008270">
    <property type="term" value="F:zinc ion binding"/>
    <property type="evidence" value="ECO:0007669"/>
    <property type="project" value="UniProtKB-KW"/>
</dbReference>
<evidence type="ECO:0000256" key="7">
    <source>
        <dbReference type="ARBA" id="ARBA00022490"/>
    </source>
</evidence>
<dbReference type="HOGENOM" id="CLU_013299_7_0_1"/>
<keyword evidence="16" id="KW-0521">NADP</keyword>
<comment type="cofactor">
    <cofactor evidence="1">
        <name>FMN</name>
        <dbReference type="ChEBI" id="CHEBI:58210"/>
    </cofactor>
</comment>
<evidence type="ECO:0000256" key="8">
    <source>
        <dbReference type="ARBA" id="ARBA00022630"/>
    </source>
</evidence>
<comment type="catalytic activity">
    <reaction evidence="24">
        <text>a 5,6-dihydrouridine in mRNA + NADP(+) = a uridine in mRNA + NADPH + H(+)</text>
        <dbReference type="Rhea" id="RHEA:69855"/>
        <dbReference type="Rhea" id="RHEA-COMP:14658"/>
        <dbReference type="Rhea" id="RHEA-COMP:17789"/>
        <dbReference type="ChEBI" id="CHEBI:15378"/>
        <dbReference type="ChEBI" id="CHEBI:57783"/>
        <dbReference type="ChEBI" id="CHEBI:58349"/>
        <dbReference type="ChEBI" id="CHEBI:65315"/>
        <dbReference type="ChEBI" id="CHEBI:74443"/>
    </reaction>
    <physiologicalReaction direction="right-to-left" evidence="24">
        <dbReference type="Rhea" id="RHEA:69857"/>
    </physiologicalReaction>
</comment>
<dbReference type="OMA" id="WSYIAEC"/>
<protein>
    <recommendedName>
        <fullName evidence="6">tRNA-dihydrouridine(47) synthase [NAD(P)(+)]</fullName>
        <ecNumber evidence="5">1.3.1.89</ecNumber>
    </recommendedName>
    <alternativeName>
        <fullName evidence="20">tRNA-dihydrouridine synthase 3</fullName>
    </alternativeName>
</protein>